<feature type="signal peptide" evidence="5">
    <location>
        <begin position="1"/>
        <end position="21"/>
    </location>
</feature>
<dbReference type="GO" id="GO:0031460">
    <property type="term" value="P:glycine betaine transport"/>
    <property type="evidence" value="ECO:0007669"/>
    <property type="project" value="TreeGrafter"/>
</dbReference>
<evidence type="ECO:0000313" key="7">
    <source>
        <dbReference type="EMBL" id="KRK12023.1"/>
    </source>
</evidence>
<comment type="subcellular location">
    <subcellularLocation>
        <location evidence="1">Cell membrane</location>
    </subcellularLocation>
</comment>
<evidence type="ECO:0000313" key="8">
    <source>
        <dbReference type="Proteomes" id="UP000051984"/>
    </source>
</evidence>
<sequence length="301" mass="33148">MRFYKKIIATVAMMASVLLLAACSSTQPKYDANKPLGPQINYTITGIDAGAGIMTSTDKALKAYGLADKNWQLQPSSTAAMTSTLKKAIADKRPIVVTGWTPHWMFTKFPLKFLKDPKNVYGKTEQIHTIVRKGLKQDDPQAYRVLDQFHWTPKEISSVMLAVNNGQDPADAAKDFVKKHPKQVAEWTKGASHVSGHPKLTLTYIAWDSEIASTNVVATVLRQVGYKVTIRAMEPQPVWASVATKAADAQVSAWLPNTAAKLYADYKNQVVDLGVNMDGARVGLAVPKYMKNINSIEDLKK</sequence>
<dbReference type="AlphaFoldDB" id="A0A0R1EZS5"/>
<keyword evidence="2" id="KW-0813">Transport</keyword>
<dbReference type="EMBL" id="AZCT01000011">
    <property type="protein sequence ID" value="KRK12023.1"/>
    <property type="molecule type" value="Genomic_DNA"/>
</dbReference>
<protein>
    <submittedName>
        <fullName evidence="7">Glycine betaine carnitine ABC transporter substrate-binding lipoprotein</fullName>
    </submittedName>
</protein>
<dbReference type="PANTHER" id="PTHR47737">
    <property type="entry name" value="GLYCINE BETAINE/PROLINE BETAINE TRANSPORT SYSTEM PERMEASE PROTEIN PROW"/>
    <property type="match status" value="1"/>
</dbReference>
<keyword evidence="3" id="KW-1003">Cell membrane</keyword>
<comment type="caution">
    <text evidence="7">The sequence shown here is derived from an EMBL/GenBank/DDBJ whole genome shotgun (WGS) entry which is preliminary data.</text>
</comment>
<feature type="domain" description="ABC-type glycine betaine transport system substrate-binding" evidence="6">
    <location>
        <begin position="39"/>
        <end position="179"/>
    </location>
</feature>
<dbReference type="Gene3D" id="3.10.105.10">
    <property type="entry name" value="Dipeptide-binding Protein, Domain 3"/>
    <property type="match status" value="1"/>
</dbReference>
<dbReference type="RefSeq" id="WP_010491789.1">
    <property type="nucleotide sequence ID" value="NZ_AZCT01000011.1"/>
</dbReference>
<evidence type="ECO:0000256" key="1">
    <source>
        <dbReference type="ARBA" id="ARBA00004236"/>
    </source>
</evidence>
<dbReference type="InterPro" id="IPR007210">
    <property type="entry name" value="ABC_Gly_betaine_transp_sub-bd"/>
</dbReference>
<keyword evidence="7" id="KW-0449">Lipoprotein</keyword>
<evidence type="ECO:0000259" key="6">
    <source>
        <dbReference type="Pfam" id="PF04069"/>
    </source>
</evidence>
<reference evidence="7 8" key="1">
    <citation type="journal article" date="2015" name="Genome Announc.">
        <title>Expanding the biotechnology potential of lactobacilli through comparative genomics of 213 strains and associated genera.</title>
        <authorList>
            <person name="Sun Z."/>
            <person name="Harris H.M."/>
            <person name="McCann A."/>
            <person name="Guo C."/>
            <person name="Argimon S."/>
            <person name="Zhang W."/>
            <person name="Yang X."/>
            <person name="Jeffery I.B."/>
            <person name="Cooney J.C."/>
            <person name="Kagawa T.F."/>
            <person name="Liu W."/>
            <person name="Song Y."/>
            <person name="Salvetti E."/>
            <person name="Wrobel A."/>
            <person name="Rasinkangas P."/>
            <person name="Parkhill J."/>
            <person name="Rea M.C."/>
            <person name="O'Sullivan O."/>
            <person name="Ritari J."/>
            <person name="Douillard F.P."/>
            <person name="Paul Ross R."/>
            <person name="Yang R."/>
            <person name="Briner A.E."/>
            <person name="Felis G.E."/>
            <person name="de Vos W.M."/>
            <person name="Barrangou R."/>
            <person name="Klaenhammer T.R."/>
            <person name="Caufield P.W."/>
            <person name="Cui Y."/>
            <person name="Zhang H."/>
            <person name="O'Toole P.W."/>
        </authorList>
    </citation>
    <scope>NUCLEOTIDE SEQUENCE [LARGE SCALE GENOMIC DNA]</scope>
    <source>
        <strain evidence="7 8">DSM 20178</strain>
    </source>
</reference>
<evidence type="ECO:0000256" key="5">
    <source>
        <dbReference type="SAM" id="SignalP"/>
    </source>
</evidence>
<dbReference type="Gene3D" id="3.40.190.100">
    <property type="entry name" value="Glycine betaine-binding periplasmic protein, domain 2"/>
    <property type="match status" value="1"/>
</dbReference>
<evidence type="ECO:0000256" key="3">
    <source>
        <dbReference type="ARBA" id="ARBA00022475"/>
    </source>
</evidence>
<dbReference type="Proteomes" id="UP000051984">
    <property type="component" value="Unassembled WGS sequence"/>
</dbReference>
<organism evidence="7 8">
    <name type="scientific">Lacticaseibacillus zeae DSM 20178 = KCTC 3804</name>
    <dbReference type="NCBI Taxonomy" id="1423816"/>
    <lineage>
        <taxon>Bacteria</taxon>
        <taxon>Bacillati</taxon>
        <taxon>Bacillota</taxon>
        <taxon>Bacilli</taxon>
        <taxon>Lactobacillales</taxon>
        <taxon>Lactobacillaceae</taxon>
        <taxon>Lacticaseibacillus</taxon>
    </lineage>
</organism>
<dbReference type="PANTHER" id="PTHR47737:SF1">
    <property type="entry name" value="GLYCINE BETAINE_PROLINE BETAINE TRANSPORT SYSTEM PERMEASE PROTEIN PROW"/>
    <property type="match status" value="1"/>
</dbReference>
<proteinExistence type="predicted"/>
<name>A0A0R1EZS5_LACZE</name>
<keyword evidence="4" id="KW-0472">Membrane</keyword>
<dbReference type="GO" id="GO:0043190">
    <property type="term" value="C:ATP-binding cassette (ABC) transporter complex"/>
    <property type="evidence" value="ECO:0007669"/>
    <property type="project" value="InterPro"/>
</dbReference>
<dbReference type="eggNOG" id="COG2113">
    <property type="taxonomic scope" value="Bacteria"/>
</dbReference>
<dbReference type="Pfam" id="PF04069">
    <property type="entry name" value="OpuAC"/>
    <property type="match status" value="2"/>
</dbReference>
<dbReference type="GO" id="GO:0005275">
    <property type="term" value="F:amine transmembrane transporter activity"/>
    <property type="evidence" value="ECO:0007669"/>
    <property type="project" value="TreeGrafter"/>
</dbReference>
<accession>A0A0R1EZS5</accession>
<feature type="chain" id="PRO_5039603500" evidence="5">
    <location>
        <begin position="22"/>
        <end position="301"/>
    </location>
</feature>
<evidence type="ECO:0000256" key="4">
    <source>
        <dbReference type="ARBA" id="ARBA00023136"/>
    </source>
</evidence>
<evidence type="ECO:0000256" key="2">
    <source>
        <dbReference type="ARBA" id="ARBA00022448"/>
    </source>
</evidence>
<keyword evidence="5" id="KW-0732">Signal</keyword>
<dbReference type="PATRIC" id="fig|1423816.3.peg.621"/>
<dbReference type="SUPFAM" id="SSF53850">
    <property type="entry name" value="Periplasmic binding protein-like II"/>
    <property type="match status" value="2"/>
</dbReference>
<gene>
    <name evidence="7" type="ORF">FD51_GL000617</name>
</gene>
<dbReference type="GO" id="GO:0015226">
    <property type="term" value="F:carnitine transmembrane transporter activity"/>
    <property type="evidence" value="ECO:0007669"/>
    <property type="project" value="TreeGrafter"/>
</dbReference>
<dbReference type="GeneID" id="45549200"/>
<dbReference type="PROSITE" id="PS51257">
    <property type="entry name" value="PROKAR_LIPOPROTEIN"/>
    <property type="match status" value="1"/>
</dbReference>
<feature type="domain" description="ABC-type glycine betaine transport system substrate-binding" evidence="6">
    <location>
        <begin position="199"/>
        <end position="301"/>
    </location>
</feature>
<dbReference type="GO" id="GO:0015871">
    <property type="term" value="P:choline transport"/>
    <property type="evidence" value="ECO:0007669"/>
    <property type="project" value="TreeGrafter"/>
</dbReference>